<dbReference type="InterPro" id="IPR011705">
    <property type="entry name" value="BACK"/>
</dbReference>
<dbReference type="SUPFAM" id="SSF49599">
    <property type="entry name" value="TRAF domain-like"/>
    <property type="match status" value="1"/>
</dbReference>
<comment type="pathway">
    <text evidence="2">Protein modification; protein ubiquitination.</text>
</comment>
<feature type="domain" description="BTB" evidence="3">
    <location>
        <begin position="4"/>
        <end position="65"/>
    </location>
</feature>
<reference evidence="5" key="2">
    <citation type="submission" date="2018-03" db="EMBL/GenBank/DDBJ databases">
        <title>The Triticum urartu genome reveals the dynamic nature of wheat genome evolution.</title>
        <authorList>
            <person name="Ling H."/>
            <person name="Ma B."/>
            <person name="Shi X."/>
            <person name="Liu H."/>
            <person name="Dong L."/>
            <person name="Sun H."/>
            <person name="Cao Y."/>
            <person name="Gao Q."/>
            <person name="Zheng S."/>
            <person name="Li Y."/>
            <person name="Yu Y."/>
            <person name="Du H."/>
            <person name="Qi M."/>
            <person name="Li Y."/>
            <person name="Yu H."/>
            <person name="Cui Y."/>
            <person name="Wang N."/>
            <person name="Chen C."/>
            <person name="Wu H."/>
            <person name="Zhao Y."/>
            <person name="Zhang J."/>
            <person name="Li Y."/>
            <person name="Zhou W."/>
            <person name="Zhang B."/>
            <person name="Hu W."/>
            <person name="Eijk M."/>
            <person name="Tang J."/>
            <person name="Witsenboer H."/>
            <person name="Zhao S."/>
            <person name="Li Z."/>
            <person name="Zhang A."/>
            <person name="Wang D."/>
            <person name="Liang C."/>
        </authorList>
    </citation>
    <scope>NUCLEOTIDE SEQUENCE [LARGE SCALE GENOMIC DNA]</scope>
    <source>
        <strain evidence="5">cv. G1812</strain>
    </source>
</reference>
<keyword evidence="6" id="KW-1185">Reference proteome</keyword>
<reference evidence="6" key="1">
    <citation type="journal article" date="2013" name="Nature">
        <title>Draft genome of the wheat A-genome progenitor Triticum urartu.</title>
        <authorList>
            <person name="Ling H.Q."/>
            <person name="Zhao S."/>
            <person name="Liu D."/>
            <person name="Wang J."/>
            <person name="Sun H."/>
            <person name="Zhang C."/>
            <person name="Fan H."/>
            <person name="Li D."/>
            <person name="Dong L."/>
            <person name="Tao Y."/>
            <person name="Gao C."/>
            <person name="Wu H."/>
            <person name="Li Y."/>
            <person name="Cui Y."/>
            <person name="Guo X."/>
            <person name="Zheng S."/>
            <person name="Wang B."/>
            <person name="Yu K."/>
            <person name="Liang Q."/>
            <person name="Yang W."/>
            <person name="Lou X."/>
            <person name="Chen J."/>
            <person name="Feng M."/>
            <person name="Jian J."/>
            <person name="Zhang X."/>
            <person name="Luo G."/>
            <person name="Jiang Y."/>
            <person name="Liu J."/>
            <person name="Wang Z."/>
            <person name="Sha Y."/>
            <person name="Zhang B."/>
            <person name="Wu H."/>
            <person name="Tang D."/>
            <person name="Shen Q."/>
            <person name="Xue P."/>
            <person name="Zou S."/>
            <person name="Wang X."/>
            <person name="Liu X."/>
            <person name="Wang F."/>
            <person name="Yang Y."/>
            <person name="An X."/>
            <person name="Dong Z."/>
            <person name="Zhang K."/>
            <person name="Zhang X."/>
            <person name="Luo M.C."/>
            <person name="Dvorak J."/>
            <person name="Tong Y."/>
            <person name="Wang J."/>
            <person name="Yang H."/>
            <person name="Li Z."/>
            <person name="Wang D."/>
            <person name="Zhang A."/>
            <person name="Wang J."/>
        </authorList>
    </citation>
    <scope>NUCLEOTIDE SEQUENCE</scope>
    <source>
        <strain evidence="6">cv. G1812</strain>
    </source>
</reference>
<gene>
    <name evidence="5" type="primary">LOC125507314</name>
</gene>
<dbReference type="CDD" id="cd00121">
    <property type="entry name" value="MATH"/>
    <property type="match status" value="1"/>
</dbReference>
<evidence type="ECO:0000256" key="2">
    <source>
        <dbReference type="ARBA" id="ARBA00004906"/>
    </source>
</evidence>
<dbReference type="CDD" id="cd18186">
    <property type="entry name" value="BTB_POZ_ZBTB_KLHL-like"/>
    <property type="match status" value="1"/>
</dbReference>
<evidence type="ECO:0000313" key="6">
    <source>
        <dbReference type="Proteomes" id="UP000015106"/>
    </source>
</evidence>
<name>A0A8R7UIQ9_TRIUA</name>
<dbReference type="EnsemblPlants" id="TuG1812G0500003887.01.T01">
    <property type="protein sequence ID" value="TuG1812G0500003887.01.T01"/>
    <property type="gene ID" value="TuG1812G0500003887.01"/>
</dbReference>
<dbReference type="InterPro" id="IPR002083">
    <property type="entry name" value="MATH/TRAF_dom"/>
</dbReference>
<dbReference type="PANTHER" id="PTHR46336:SF4">
    <property type="entry name" value="BACK DOMAIN-CONTAINING PROTEIN"/>
    <property type="match status" value="1"/>
</dbReference>
<accession>A0A8R7UIQ9</accession>
<dbReference type="GO" id="GO:0005634">
    <property type="term" value="C:nucleus"/>
    <property type="evidence" value="ECO:0007669"/>
    <property type="project" value="TreeGrafter"/>
</dbReference>
<feature type="domain" description="BACK" evidence="4">
    <location>
        <begin position="88"/>
        <end position="168"/>
    </location>
</feature>
<dbReference type="Proteomes" id="UP000015106">
    <property type="component" value="Chromosome 5"/>
</dbReference>
<proteinExistence type="predicted"/>
<evidence type="ECO:0008006" key="7">
    <source>
        <dbReference type="Google" id="ProtNLM"/>
    </source>
</evidence>
<dbReference type="GO" id="GO:0010114">
    <property type="term" value="P:response to red light"/>
    <property type="evidence" value="ECO:0007669"/>
    <property type="project" value="TreeGrafter"/>
</dbReference>
<sequence>MKESGHRQATVTIAESEYKAFLELLHFIYSGKLAPTEPILLVDILLAADKFEAASCIKLCGQRLIDLPMTAESAVMCLDLPCSISMAPALEEAAKKFLAKRYDKFLSTEFQGELMRISLTGIVAILSRNHPGVASEESVYDFVLRWACFQYPNSEERHKILSSSLLPLVPVVRSMTNGILMDQPSCIVDFTLSHGQCSGLFPSGSIRSPPFYCAGHGFFLSAHGKMALSNFFGLSIEKLEDKGPVRGTIDYEIEVKTRPSLEFLFLWRRTTTTDSKQAFGCGISWPDVIGENSHFFIDDKLHLRVHVKITPQP</sequence>
<dbReference type="Pfam" id="PF07707">
    <property type="entry name" value="BACK"/>
    <property type="match status" value="1"/>
</dbReference>
<reference evidence="5" key="3">
    <citation type="submission" date="2022-06" db="UniProtKB">
        <authorList>
            <consortium name="EnsemblPlants"/>
        </authorList>
    </citation>
    <scope>IDENTIFICATION</scope>
</reference>
<comment type="function">
    <text evidence="1">May act as a substrate-specific adapter of an E3 ubiquitin-protein ligase complex (CUL3-RBX1-BTB) which mediates the ubiquitination and subsequent proteasomal degradation of target proteins.</text>
</comment>
<evidence type="ECO:0000259" key="4">
    <source>
        <dbReference type="Pfam" id="PF07707"/>
    </source>
</evidence>
<dbReference type="InterPro" id="IPR045890">
    <property type="entry name" value="POB1-like"/>
</dbReference>
<dbReference type="Pfam" id="PF00651">
    <property type="entry name" value="BTB"/>
    <property type="match status" value="1"/>
</dbReference>
<dbReference type="AlphaFoldDB" id="A0A8R7UIQ9"/>
<dbReference type="InterPro" id="IPR011333">
    <property type="entry name" value="SKP1/BTB/POZ_sf"/>
</dbReference>
<protein>
    <recommendedName>
        <fullName evidence="7">BTB/POZ domain-containing protein POB1</fullName>
    </recommendedName>
</protein>
<evidence type="ECO:0000313" key="5">
    <source>
        <dbReference type="EnsemblPlants" id="TuG1812G0500003887.01.T01"/>
    </source>
</evidence>
<dbReference type="InterPro" id="IPR000210">
    <property type="entry name" value="BTB/POZ_dom"/>
</dbReference>
<organism evidence="5 6">
    <name type="scientific">Triticum urartu</name>
    <name type="common">Red wild einkorn</name>
    <name type="synonym">Crithodium urartu</name>
    <dbReference type="NCBI Taxonomy" id="4572"/>
    <lineage>
        <taxon>Eukaryota</taxon>
        <taxon>Viridiplantae</taxon>
        <taxon>Streptophyta</taxon>
        <taxon>Embryophyta</taxon>
        <taxon>Tracheophyta</taxon>
        <taxon>Spermatophyta</taxon>
        <taxon>Magnoliopsida</taxon>
        <taxon>Liliopsida</taxon>
        <taxon>Poales</taxon>
        <taxon>Poaceae</taxon>
        <taxon>BOP clade</taxon>
        <taxon>Pooideae</taxon>
        <taxon>Triticodae</taxon>
        <taxon>Triticeae</taxon>
        <taxon>Triticinae</taxon>
        <taxon>Triticum</taxon>
    </lineage>
</organism>
<dbReference type="PANTHER" id="PTHR46336">
    <property type="entry name" value="OS02G0260700 PROTEIN"/>
    <property type="match status" value="1"/>
</dbReference>
<evidence type="ECO:0000256" key="1">
    <source>
        <dbReference type="ARBA" id="ARBA00002668"/>
    </source>
</evidence>
<dbReference type="SUPFAM" id="SSF54695">
    <property type="entry name" value="POZ domain"/>
    <property type="match status" value="1"/>
</dbReference>
<evidence type="ECO:0000259" key="3">
    <source>
        <dbReference type="Pfam" id="PF00651"/>
    </source>
</evidence>
<dbReference type="Gene3D" id="3.30.710.10">
    <property type="entry name" value="Potassium Channel Kv1.1, Chain A"/>
    <property type="match status" value="1"/>
</dbReference>
<dbReference type="Gramene" id="TuG1812G0500003887.01.T01">
    <property type="protein sequence ID" value="TuG1812G0500003887.01.T01"/>
    <property type="gene ID" value="TuG1812G0500003887.01"/>
</dbReference>
<dbReference type="Gene3D" id="1.25.40.420">
    <property type="match status" value="1"/>
</dbReference>